<dbReference type="Proteomes" id="UP000253273">
    <property type="component" value="Chromosome"/>
</dbReference>
<proteinExistence type="predicted"/>
<keyword evidence="4" id="KW-1185">Reference proteome</keyword>
<dbReference type="OrthoDB" id="318305at2157"/>
<dbReference type="KEGG" id="haj:DU500_02445"/>
<dbReference type="EMBL" id="CP031150">
    <property type="protein sequence ID" value="AXG05382.1"/>
    <property type="molecule type" value="Genomic_DNA"/>
</dbReference>
<dbReference type="AlphaFoldDB" id="A0A345DZL0"/>
<evidence type="ECO:0000313" key="4">
    <source>
        <dbReference type="Proteomes" id="UP000253273"/>
    </source>
</evidence>
<name>A0A345DZL0_9EURY</name>
<dbReference type="GeneID" id="37282208"/>
<dbReference type="PIRSF" id="PIRSF012702">
    <property type="entry name" value="UCP012702"/>
    <property type="match status" value="1"/>
</dbReference>
<dbReference type="InterPro" id="IPR009197">
    <property type="entry name" value="MlrC"/>
</dbReference>
<accession>A0A345DZL0</accession>
<evidence type="ECO:0000259" key="2">
    <source>
        <dbReference type="Pfam" id="PF07364"/>
    </source>
</evidence>
<evidence type="ECO:0000259" key="1">
    <source>
        <dbReference type="Pfam" id="PF07171"/>
    </source>
</evidence>
<evidence type="ECO:0000313" key="3">
    <source>
        <dbReference type="EMBL" id="AXG05382.1"/>
    </source>
</evidence>
<gene>
    <name evidence="3" type="ORF">DU500_02445</name>
</gene>
<dbReference type="InterPro" id="IPR010799">
    <property type="entry name" value="MlrC_C"/>
</dbReference>
<feature type="domain" description="Microcystin LR degradation protein MlrC C-terminal" evidence="1">
    <location>
        <begin position="302"/>
        <end position="478"/>
    </location>
</feature>
<evidence type="ECO:0008006" key="5">
    <source>
        <dbReference type="Google" id="ProtNLM"/>
    </source>
</evidence>
<organism evidence="3 4">
    <name type="scientific">Haloplanus rubicundus</name>
    <dbReference type="NCBI Taxonomy" id="1547898"/>
    <lineage>
        <taxon>Archaea</taxon>
        <taxon>Methanobacteriati</taxon>
        <taxon>Methanobacteriota</taxon>
        <taxon>Stenosarchaea group</taxon>
        <taxon>Halobacteria</taxon>
        <taxon>Halobacteriales</taxon>
        <taxon>Haloferacaceae</taxon>
        <taxon>Haloplanus</taxon>
    </lineage>
</organism>
<dbReference type="InterPro" id="IPR015995">
    <property type="entry name" value="MlrC_N"/>
</dbReference>
<dbReference type="Pfam" id="PF07171">
    <property type="entry name" value="MlrC_C"/>
    <property type="match status" value="1"/>
</dbReference>
<sequence>MSDTVLIGQIEHETNTFSALPTDVSAFADASLHYGDDVIADLEGTNTAVGGFLRVASEENWDVVPTVAADATPGGVVTAEARETLLEAVLTGIERTDPDGVLLALHGAMVSEGERDGDGYILDRVRDAVGDDVPVMASLDLHANISTRMATHADGLFGYDTYPHVDIGDTGETAARAMAATLRGELAPEIVVERAPLLPPLPELRTETEPMASLLAAAADDEGDGIPDVSVFGGFSQADVDHAGFSVVGVADRSVADDVRERCRALADEAVDRRDEFDRDYTSVADAAAEAATWDGDAPLLLADISDNPGGGSAQDGTGLLAALLDAGVEDAALATIYDPEAVAAAAEAGVGAELSLSLGGRSGENGDPLDVTGRVRLLSDGNYRNYGPMSTGLDVSFGRTALLDVDGIDVLVGSHRQQPYDPEAFRSQGITPERERVLVLKSTVHYRAAFEPLVGAVREVATPGLCSPDLSAFDYQHVPRPIYPLDDVV</sequence>
<dbReference type="RefSeq" id="WP_114584532.1">
    <property type="nucleotide sequence ID" value="NZ_CP031150.1"/>
</dbReference>
<dbReference type="Pfam" id="PF07364">
    <property type="entry name" value="DUF1485"/>
    <property type="match status" value="1"/>
</dbReference>
<protein>
    <recommendedName>
        <fullName evidence="5">Microcystin degradation protein MlrC</fullName>
    </recommendedName>
</protein>
<reference evidence="3 4" key="1">
    <citation type="submission" date="2018-07" db="EMBL/GenBank/DDBJ databases">
        <title>Genome sequences of Haloplanus sp. CBA1113.</title>
        <authorList>
            <person name="Kim Y.B."/>
            <person name="Roh S.W."/>
        </authorList>
    </citation>
    <scope>NUCLEOTIDE SEQUENCE [LARGE SCALE GENOMIC DNA]</scope>
    <source>
        <strain evidence="3 4">CBA1113</strain>
    </source>
</reference>
<feature type="domain" description="Microcystin LR degradation protein MlrC N-terminal" evidence="2">
    <location>
        <begin position="5"/>
        <end position="291"/>
    </location>
</feature>